<evidence type="ECO:0000256" key="1">
    <source>
        <dbReference type="ARBA" id="ARBA00004236"/>
    </source>
</evidence>
<evidence type="ECO:0000256" key="2">
    <source>
        <dbReference type="ARBA" id="ARBA00004277"/>
    </source>
</evidence>
<sequence>MISAVLILNARGHVLISRAYRDDVDPRSIASAFRSQIIATKVSDRSPVKTVGSVSFMFVRYEEMFLLAVTKLNSNASLVFEFLYKLIEILKAYFDGKLTEESLRENFSLVYELLDGKIVRAFGADTGLEIVDFGYPQNCEAQVLKSIITQGGMKDVKPHELSQRLKEMTGAVSWRKDGLKYRKNEVFLDVVESVNMLMSAKGSVLSSDVSGKILMKCYLSGMPECKFGLNDKLMLAAEKRKGSGRKSYKEIDIDDTNFHQCVKLGNYEQDRTISFTPPDGEFELMRYRITDNIVPPFRLLSPIVREVSKTRLEVQVTVRSVFNNRLFGKNVVVKIPCPKNTAKCKIHVASGKAKYKAETSAMHWSIKRFPGDTEFSLSAEVELISSTLEAKKWSRPPISLEFQVPMFTASGLHVRFLKVYEKSNYQAIKWVRYVTQAGSYENRI</sequence>
<dbReference type="FunFam" id="3.30.450.60:FF:000002">
    <property type="entry name" value="AP-2 complex subunit mu, putative"/>
    <property type="match status" value="1"/>
</dbReference>
<comment type="caution">
    <text evidence="11">The sequence shown here is derived from an EMBL/GenBank/DDBJ whole genome shotgun (WGS) entry which is preliminary data.</text>
</comment>
<dbReference type="GO" id="GO:0006886">
    <property type="term" value="P:intracellular protein transport"/>
    <property type="evidence" value="ECO:0007669"/>
    <property type="project" value="UniProtKB-UniRule"/>
</dbReference>
<keyword evidence="6 9" id="KW-0653">Protein transport</keyword>
<dbReference type="SUPFAM" id="SSF49447">
    <property type="entry name" value="Second domain of Mu2 adaptin subunit (ap50) of ap2 adaptor"/>
    <property type="match status" value="1"/>
</dbReference>
<evidence type="ECO:0000313" key="11">
    <source>
        <dbReference type="EMBL" id="KAL0483692.1"/>
    </source>
</evidence>
<dbReference type="InterPro" id="IPR022775">
    <property type="entry name" value="AP_mu_sigma_su"/>
</dbReference>
<dbReference type="InterPro" id="IPR036168">
    <property type="entry name" value="AP2_Mu_C_sf"/>
</dbReference>
<dbReference type="EMBL" id="JAOPGA020000975">
    <property type="protein sequence ID" value="KAL0483692.1"/>
    <property type="molecule type" value="Genomic_DNA"/>
</dbReference>
<name>A0AAW2Z1L4_9EUKA</name>
<evidence type="ECO:0000313" key="12">
    <source>
        <dbReference type="Proteomes" id="UP001431209"/>
    </source>
</evidence>
<dbReference type="AlphaFoldDB" id="A0AAW2Z1L4"/>
<evidence type="ECO:0000256" key="6">
    <source>
        <dbReference type="ARBA" id="ARBA00022927"/>
    </source>
</evidence>
<dbReference type="PANTHER" id="PTHR10529">
    <property type="entry name" value="AP COMPLEX SUBUNIT MU"/>
    <property type="match status" value="1"/>
</dbReference>
<dbReference type="SUPFAM" id="SSF64356">
    <property type="entry name" value="SNARE-like"/>
    <property type="match status" value="1"/>
</dbReference>
<dbReference type="CDD" id="cd09251">
    <property type="entry name" value="AP-2_Mu2_Cterm"/>
    <property type="match status" value="1"/>
</dbReference>
<dbReference type="GO" id="GO:0006897">
    <property type="term" value="P:endocytosis"/>
    <property type="evidence" value="ECO:0007669"/>
    <property type="project" value="UniProtKB-KW"/>
</dbReference>
<keyword evidence="12" id="KW-1185">Reference proteome</keyword>
<proteinExistence type="inferred from homology"/>
<evidence type="ECO:0000256" key="8">
    <source>
        <dbReference type="ARBA" id="ARBA00023176"/>
    </source>
</evidence>
<organism evidence="11 12">
    <name type="scientific">Acrasis kona</name>
    <dbReference type="NCBI Taxonomy" id="1008807"/>
    <lineage>
        <taxon>Eukaryota</taxon>
        <taxon>Discoba</taxon>
        <taxon>Heterolobosea</taxon>
        <taxon>Tetramitia</taxon>
        <taxon>Eutetramitia</taxon>
        <taxon>Acrasidae</taxon>
        <taxon>Acrasis</taxon>
    </lineage>
</organism>
<dbReference type="PRINTS" id="PR00314">
    <property type="entry name" value="CLATHRINADPT"/>
</dbReference>
<evidence type="ECO:0000256" key="9">
    <source>
        <dbReference type="PIRNR" id="PIRNR005992"/>
    </source>
</evidence>
<keyword evidence="4" id="KW-1003">Cell membrane</keyword>
<dbReference type="Pfam" id="PF01217">
    <property type="entry name" value="Clat_adaptor_s"/>
    <property type="match status" value="1"/>
</dbReference>
<dbReference type="InterPro" id="IPR011012">
    <property type="entry name" value="Longin-like_dom_sf"/>
</dbReference>
<dbReference type="InterPro" id="IPR018240">
    <property type="entry name" value="Clathrin_mu_CS"/>
</dbReference>
<evidence type="ECO:0000256" key="5">
    <source>
        <dbReference type="ARBA" id="ARBA00022583"/>
    </source>
</evidence>
<dbReference type="GO" id="GO:0005905">
    <property type="term" value="C:clathrin-coated pit"/>
    <property type="evidence" value="ECO:0007669"/>
    <property type="project" value="UniProtKB-KW"/>
</dbReference>
<dbReference type="PROSITE" id="PS51072">
    <property type="entry name" value="MHD"/>
    <property type="match status" value="1"/>
</dbReference>
<feature type="domain" description="MHD" evidence="10">
    <location>
        <begin position="183"/>
        <end position="443"/>
    </location>
</feature>
<keyword evidence="7" id="KW-0472">Membrane</keyword>
<reference evidence="11 12" key="1">
    <citation type="submission" date="2024-03" db="EMBL/GenBank/DDBJ databases">
        <title>The Acrasis kona genome and developmental transcriptomes reveal deep origins of eukaryotic multicellular pathways.</title>
        <authorList>
            <person name="Sheikh S."/>
            <person name="Fu C.-J."/>
            <person name="Brown M.W."/>
            <person name="Baldauf S.L."/>
        </authorList>
    </citation>
    <scope>NUCLEOTIDE SEQUENCE [LARGE SCALE GENOMIC DNA]</scope>
    <source>
        <strain evidence="11 12">ATCC MYA-3509</strain>
    </source>
</reference>
<protein>
    <submittedName>
        <fullName evidence="11">AP-2 complex subunit mu</fullName>
    </submittedName>
</protein>
<dbReference type="Pfam" id="PF00928">
    <property type="entry name" value="Adap_comp_sub"/>
    <property type="match status" value="1"/>
</dbReference>
<dbReference type="Gene3D" id="2.60.40.1170">
    <property type="entry name" value="Mu homology domain, subdomain B"/>
    <property type="match status" value="2"/>
</dbReference>
<evidence type="ECO:0000256" key="4">
    <source>
        <dbReference type="ARBA" id="ARBA00022475"/>
    </source>
</evidence>
<dbReference type="Gene3D" id="3.30.450.60">
    <property type="match status" value="1"/>
</dbReference>
<comment type="similarity">
    <text evidence="9">Belongs to the adaptor complexes medium subunit family.</text>
</comment>
<dbReference type="PIRSF" id="PIRSF005992">
    <property type="entry name" value="Clathrin_mu"/>
    <property type="match status" value="1"/>
</dbReference>
<accession>A0AAW2Z1L4</accession>
<dbReference type="InterPro" id="IPR043532">
    <property type="entry name" value="AP2_Mu_N"/>
</dbReference>
<dbReference type="CDD" id="cd14836">
    <property type="entry name" value="AP2_Mu_N"/>
    <property type="match status" value="1"/>
</dbReference>
<dbReference type="Proteomes" id="UP001431209">
    <property type="component" value="Unassembled WGS sequence"/>
</dbReference>
<dbReference type="GO" id="GO:0005886">
    <property type="term" value="C:plasma membrane"/>
    <property type="evidence" value="ECO:0007669"/>
    <property type="project" value="UniProtKB-SubCell"/>
</dbReference>
<keyword evidence="3 9" id="KW-0813">Transport</keyword>
<evidence type="ECO:0000256" key="3">
    <source>
        <dbReference type="ARBA" id="ARBA00022448"/>
    </source>
</evidence>
<keyword evidence="8" id="KW-0168">Coated pit</keyword>
<comment type="subcellular location">
    <subcellularLocation>
        <location evidence="1">Cell membrane</location>
    </subcellularLocation>
    <subcellularLocation>
        <location evidence="2">Membrane</location>
        <location evidence="2">Coated pit</location>
        <topology evidence="2">Peripheral membrane protein</topology>
        <orientation evidence="2">Cytoplasmic side</orientation>
    </subcellularLocation>
</comment>
<evidence type="ECO:0000256" key="7">
    <source>
        <dbReference type="ARBA" id="ARBA00023136"/>
    </source>
</evidence>
<keyword evidence="5" id="KW-0254">Endocytosis</keyword>
<dbReference type="InterPro" id="IPR028565">
    <property type="entry name" value="MHD"/>
</dbReference>
<dbReference type="GO" id="GO:0030131">
    <property type="term" value="C:clathrin adaptor complex"/>
    <property type="evidence" value="ECO:0007669"/>
    <property type="project" value="UniProtKB-UniRule"/>
</dbReference>
<dbReference type="InterPro" id="IPR001392">
    <property type="entry name" value="Clathrin_mu"/>
</dbReference>
<dbReference type="InterPro" id="IPR043512">
    <property type="entry name" value="Mu2_C"/>
</dbReference>
<gene>
    <name evidence="11" type="ORF">AKO1_002750</name>
</gene>
<dbReference type="PROSITE" id="PS00990">
    <property type="entry name" value="CLAT_ADAPTOR_M_1"/>
    <property type="match status" value="1"/>
</dbReference>
<evidence type="ECO:0000259" key="10">
    <source>
        <dbReference type="PROSITE" id="PS51072"/>
    </source>
</evidence>
<dbReference type="InterPro" id="IPR050431">
    <property type="entry name" value="Adaptor_comp_med_subunit"/>
</dbReference>